<dbReference type="Gene3D" id="1.20.1250.20">
    <property type="entry name" value="MFS general substrate transporter like domains"/>
    <property type="match status" value="1"/>
</dbReference>
<dbReference type="GO" id="GO:0005351">
    <property type="term" value="F:carbohydrate:proton symporter activity"/>
    <property type="evidence" value="ECO:0007669"/>
    <property type="project" value="TreeGrafter"/>
</dbReference>
<feature type="transmembrane region" description="Helical" evidence="6">
    <location>
        <begin position="387"/>
        <end position="409"/>
    </location>
</feature>
<dbReference type="Proteomes" id="UP000829685">
    <property type="component" value="Unassembled WGS sequence"/>
</dbReference>
<evidence type="ECO:0000256" key="4">
    <source>
        <dbReference type="ARBA" id="ARBA00022989"/>
    </source>
</evidence>
<feature type="transmembrane region" description="Helical" evidence="6">
    <location>
        <begin position="127"/>
        <end position="145"/>
    </location>
</feature>
<dbReference type="PANTHER" id="PTHR48022">
    <property type="entry name" value="PLASTIDIC GLUCOSE TRANSPORTER 4"/>
    <property type="match status" value="1"/>
</dbReference>
<dbReference type="InterPro" id="IPR020846">
    <property type="entry name" value="MFS_dom"/>
</dbReference>
<organism evidence="8 9">
    <name type="scientific">Neoarthrinium moseri</name>
    <dbReference type="NCBI Taxonomy" id="1658444"/>
    <lineage>
        <taxon>Eukaryota</taxon>
        <taxon>Fungi</taxon>
        <taxon>Dikarya</taxon>
        <taxon>Ascomycota</taxon>
        <taxon>Pezizomycotina</taxon>
        <taxon>Sordariomycetes</taxon>
        <taxon>Xylariomycetidae</taxon>
        <taxon>Amphisphaeriales</taxon>
        <taxon>Apiosporaceae</taxon>
        <taxon>Neoarthrinium</taxon>
    </lineage>
</organism>
<comment type="subcellular location">
    <subcellularLocation>
        <location evidence="1">Membrane</location>
        <topology evidence="1">Multi-pass membrane protein</topology>
    </subcellularLocation>
</comment>
<comment type="similarity">
    <text evidence="2">Belongs to the major facilitator superfamily. Sugar transporter (TC 2.A.1.1) family.</text>
</comment>
<protein>
    <recommendedName>
        <fullName evidence="7">Major facilitator superfamily (MFS) profile domain-containing protein</fullName>
    </recommendedName>
</protein>
<keyword evidence="5 6" id="KW-0472">Membrane</keyword>
<feature type="domain" description="Major facilitator superfamily (MFS) profile" evidence="7">
    <location>
        <begin position="25"/>
        <end position="439"/>
    </location>
</feature>
<keyword evidence="9" id="KW-1185">Reference proteome</keyword>
<dbReference type="SUPFAM" id="SSF103473">
    <property type="entry name" value="MFS general substrate transporter"/>
    <property type="match status" value="1"/>
</dbReference>
<dbReference type="AlphaFoldDB" id="A0A9P9WX49"/>
<evidence type="ECO:0000256" key="2">
    <source>
        <dbReference type="ARBA" id="ARBA00010992"/>
    </source>
</evidence>
<evidence type="ECO:0000256" key="5">
    <source>
        <dbReference type="ARBA" id="ARBA00023136"/>
    </source>
</evidence>
<sequence length="496" mass="53912">MAGGGNVFTNKAAFASASPRLMFYCLIYAMGSIFFFGYDGASFGGVQAFDPFLRRFGVFNESRKTYTLPSATASVMNSLPLLGKLSGTVIVGPNTEKLGHKWTMFVTCCIQIIGAIIQVTSHNVPQFTIGCFLVNLVVALVENVVPTYQSEIAPAPLRGFFVGSIQLCLSFGSLIAGVVNEAMSSKFDDMGWRVSTALQALPAVVIICLFYFTPNSPRWLVFNDRSDEALAILKRVRAKRDRDLGIPELEIAAMRKDGSSGKREKGPWIDLIKGTNRRRLAIACGIMSFQQLTGVTFSSSYGPTFYKSVGLGANAFVYAVINNAVSVVTALMVMILMDTKSNPTMSDSNGVVAGMILYNAILHMTLGPGAYITVAEIGTQTLREKTMAVSTAVNGVVGFVVVFVTPYLLTEIGAGLGYIWGGFAFLCSIWVWFVMPELKGRSLEEIEQLFENKMPAWRFHKHETEGLSHDLAALESGKATAKQLEEIEVAAKVDDV</sequence>
<feature type="transmembrane region" description="Helical" evidence="6">
    <location>
        <begin position="356"/>
        <end position="375"/>
    </location>
</feature>
<evidence type="ECO:0000313" key="9">
    <source>
        <dbReference type="Proteomes" id="UP000829685"/>
    </source>
</evidence>
<evidence type="ECO:0000256" key="6">
    <source>
        <dbReference type="SAM" id="Phobius"/>
    </source>
</evidence>
<keyword evidence="4 6" id="KW-1133">Transmembrane helix</keyword>
<evidence type="ECO:0000256" key="3">
    <source>
        <dbReference type="ARBA" id="ARBA00022692"/>
    </source>
</evidence>
<accession>A0A9P9WX49</accession>
<dbReference type="PANTHER" id="PTHR48022:SF2">
    <property type="entry name" value="PLASTIDIC GLUCOSE TRANSPORTER 4"/>
    <property type="match status" value="1"/>
</dbReference>
<comment type="caution">
    <text evidence="8">The sequence shown here is derived from an EMBL/GenBank/DDBJ whole genome shotgun (WGS) entry which is preliminary data.</text>
</comment>
<dbReference type="InterPro" id="IPR005828">
    <property type="entry name" value="MFS_sugar_transport-like"/>
</dbReference>
<feature type="transmembrane region" description="Helical" evidence="6">
    <location>
        <begin position="191"/>
        <end position="212"/>
    </location>
</feature>
<dbReference type="GO" id="GO:0016020">
    <property type="term" value="C:membrane"/>
    <property type="evidence" value="ECO:0007669"/>
    <property type="project" value="UniProtKB-SubCell"/>
</dbReference>
<proteinExistence type="inferred from homology"/>
<gene>
    <name evidence="8" type="ORF">JX265_000943</name>
</gene>
<dbReference type="InterPro" id="IPR050360">
    <property type="entry name" value="MFS_Sugar_Transporters"/>
</dbReference>
<dbReference type="EMBL" id="JAFIMR010000002">
    <property type="protein sequence ID" value="KAI1880703.1"/>
    <property type="molecule type" value="Genomic_DNA"/>
</dbReference>
<dbReference type="PROSITE" id="PS50850">
    <property type="entry name" value="MFS"/>
    <property type="match status" value="1"/>
</dbReference>
<evidence type="ECO:0000256" key="1">
    <source>
        <dbReference type="ARBA" id="ARBA00004141"/>
    </source>
</evidence>
<feature type="transmembrane region" description="Helical" evidence="6">
    <location>
        <begin position="21"/>
        <end position="38"/>
    </location>
</feature>
<feature type="transmembrane region" description="Helical" evidence="6">
    <location>
        <begin position="315"/>
        <end position="336"/>
    </location>
</feature>
<feature type="transmembrane region" description="Helical" evidence="6">
    <location>
        <begin position="415"/>
        <end position="435"/>
    </location>
</feature>
<evidence type="ECO:0000313" key="8">
    <source>
        <dbReference type="EMBL" id="KAI1880703.1"/>
    </source>
</evidence>
<dbReference type="Pfam" id="PF00083">
    <property type="entry name" value="Sugar_tr"/>
    <property type="match status" value="1"/>
</dbReference>
<keyword evidence="3 6" id="KW-0812">Transmembrane</keyword>
<dbReference type="InterPro" id="IPR036259">
    <property type="entry name" value="MFS_trans_sf"/>
</dbReference>
<evidence type="ECO:0000259" key="7">
    <source>
        <dbReference type="PROSITE" id="PS50850"/>
    </source>
</evidence>
<name>A0A9P9WX49_9PEZI</name>
<feature type="transmembrane region" description="Helical" evidence="6">
    <location>
        <begin position="157"/>
        <end position="179"/>
    </location>
</feature>
<reference evidence="8" key="1">
    <citation type="submission" date="2021-03" db="EMBL/GenBank/DDBJ databases">
        <title>Revisited historic fungal species revealed as producer of novel bioactive compounds through whole genome sequencing and comparative genomics.</title>
        <authorList>
            <person name="Vignolle G.A."/>
            <person name="Hochenegger N."/>
            <person name="Mach R.L."/>
            <person name="Mach-Aigner A.R."/>
            <person name="Javad Rahimi M."/>
            <person name="Salim K.A."/>
            <person name="Chan C.M."/>
            <person name="Lim L.B.L."/>
            <person name="Cai F."/>
            <person name="Druzhinina I.S."/>
            <person name="U'Ren J.M."/>
            <person name="Derntl C."/>
        </authorList>
    </citation>
    <scope>NUCLEOTIDE SEQUENCE</scope>
    <source>
        <strain evidence="8">TUCIM 5799</strain>
    </source>
</reference>